<dbReference type="SMART" id="SM00530">
    <property type="entry name" value="HTH_XRE"/>
    <property type="match status" value="1"/>
</dbReference>
<dbReference type="PROSITE" id="PS50943">
    <property type="entry name" value="HTH_CROC1"/>
    <property type="match status" value="1"/>
</dbReference>
<dbReference type="CDD" id="cd00093">
    <property type="entry name" value="HTH_XRE"/>
    <property type="match status" value="1"/>
</dbReference>
<evidence type="ECO:0000259" key="1">
    <source>
        <dbReference type="PROSITE" id="PS50943"/>
    </source>
</evidence>
<dbReference type="Pfam" id="PF01381">
    <property type="entry name" value="HTH_3"/>
    <property type="match status" value="1"/>
</dbReference>
<organism evidence="2 3">
    <name type="scientific">Sphingobacterium spiritivorum</name>
    <name type="common">Flavobacterium spiritivorum</name>
    <dbReference type="NCBI Taxonomy" id="258"/>
    <lineage>
        <taxon>Bacteria</taxon>
        <taxon>Pseudomonadati</taxon>
        <taxon>Bacteroidota</taxon>
        <taxon>Sphingobacteriia</taxon>
        <taxon>Sphingobacteriales</taxon>
        <taxon>Sphingobacteriaceae</taxon>
        <taxon>Sphingobacterium</taxon>
    </lineage>
</organism>
<gene>
    <name evidence="2" type="ORF">NCTC11388_02782</name>
</gene>
<dbReference type="Gene3D" id="1.10.260.40">
    <property type="entry name" value="lambda repressor-like DNA-binding domains"/>
    <property type="match status" value="1"/>
</dbReference>
<feature type="domain" description="HTH cro/C1-type" evidence="1">
    <location>
        <begin position="17"/>
        <end position="71"/>
    </location>
</feature>
<reference evidence="2 3" key="1">
    <citation type="submission" date="2018-06" db="EMBL/GenBank/DDBJ databases">
        <authorList>
            <consortium name="Pathogen Informatics"/>
            <person name="Doyle S."/>
        </authorList>
    </citation>
    <scope>NUCLEOTIDE SEQUENCE [LARGE SCALE GENOMIC DNA]</scope>
    <source>
        <strain evidence="2 3">NCTC11388</strain>
    </source>
</reference>
<proteinExistence type="predicted"/>
<evidence type="ECO:0000313" key="3">
    <source>
        <dbReference type="Proteomes" id="UP000254893"/>
    </source>
</evidence>
<dbReference type="EMBL" id="UGYW01000002">
    <property type="protein sequence ID" value="SUJ18443.1"/>
    <property type="molecule type" value="Genomic_DNA"/>
</dbReference>
<protein>
    <submittedName>
        <fullName evidence="2">Helix-turn-helix domain</fullName>
    </submittedName>
</protein>
<evidence type="ECO:0000313" key="2">
    <source>
        <dbReference type="EMBL" id="SUJ18443.1"/>
    </source>
</evidence>
<accession>A0A380CFS7</accession>
<sequence>MTDKSHILDYKGEASRLVRFREKFNFSQRSLAKEIGSHQPFITKVEKGETSLPVHYLKYLREKYKLNLNWYFTGVGNMLLIEEDKSTLLSDLSEIKKDYNDLWAQYEELKRIVHKLVKDVYSKD</sequence>
<dbReference type="AlphaFoldDB" id="A0A380CFS7"/>
<dbReference type="RefSeq" id="WP_115170523.1">
    <property type="nucleotide sequence ID" value="NZ_UGYW01000002.1"/>
</dbReference>
<dbReference type="SUPFAM" id="SSF47413">
    <property type="entry name" value="lambda repressor-like DNA-binding domains"/>
    <property type="match status" value="1"/>
</dbReference>
<dbReference type="InterPro" id="IPR001387">
    <property type="entry name" value="Cro/C1-type_HTH"/>
</dbReference>
<dbReference type="GO" id="GO:0003677">
    <property type="term" value="F:DNA binding"/>
    <property type="evidence" value="ECO:0007669"/>
    <property type="project" value="InterPro"/>
</dbReference>
<dbReference type="Proteomes" id="UP000254893">
    <property type="component" value="Unassembled WGS sequence"/>
</dbReference>
<dbReference type="InterPro" id="IPR010982">
    <property type="entry name" value="Lambda_DNA-bd_dom_sf"/>
</dbReference>
<name>A0A380CFS7_SPHSI</name>